<keyword evidence="1 5" id="KW-0489">Methyltransferase</keyword>
<evidence type="ECO:0000256" key="1">
    <source>
        <dbReference type="ARBA" id="ARBA00022603"/>
    </source>
</evidence>
<reference evidence="5" key="2">
    <citation type="journal article" date="2014" name="ISME J.">
        <title>Microbial stratification in low pH oxic and suboxic macroscopic growths along an acid mine drainage.</title>
        <authorList>
            <person name="Mendez-Garcia C."/>
            <person name="Mesa V."/>
            <person name="Sprenger R.R."/>
            <person name="Richter M."/>
            <person name="Diez M.S."/>
            <person name="Solano J."/>
            <person name="Bargiela R."/>
            <person name="Golyshina O.V."/>
            <person name="Manteca A."/>
            <person name="Ramos J.L."/>
            <person name="Gallego J.R."/>
            <person name="Llorente I."/>
            <person name="Martins Dos Santos V.A."/>
            <person name="Jensen O.N."/>
            <person name="Pelaez A.I."/>
            <person name="Sanchez J."/>
            <person name="Ferrer M."/>
        </authorList>
    </citation>
    <scope>NUCLEOTIDE SEQUENCE</scope>
</reference>
<dbReference type="PANTHER" id="PTHR43464:SF19">
    <property type="entry name" value="UBIQUINONE BIOSYNTHESIS O-METHYLTRANSFERASE, MITOCHONDRIAL"/>
    <property type="match status" value="1"/>
</dbReference>
<name>T0ZGE4_9ZZZZ</name>
<dbReference type="Pfam" id="PF08241">
    <property type="entry name" value="Methyltransf_11"/>
    <property type="match status" value="1"/>
</dbReference>
<feature type="domain" description="Methyltransferase type 11" evidence="4">
    <location>
        <begin position="42"/>
        <end position="141"/>
    </location>
</feature>
<dbReference type="GO" id="GO:0008757">
    <property type="term" value="F:S-adenosylmethionine-dependent methyltransferase activity"/>
    <property type="evidence" value="ECO:0007669"/>
    <property type="project" value="InterPro"/>
</dbReference>
<dbReference type="InterPro" id="IPR013216">
    <property type="entry name" value="Methyltransf_11"/>
</dbReference>
<dbReference type="InterPro" id="IPR029063">
    <property type="entry name" value="SAM-dependent_MTases_sf"/>
</dbReference>
<sequence length="205" mass="22403">MIRRVFGVPKSRWAGWFLARFNGPMNRRLVTRLKLEGDERVLEIGPGPGVALEAIARRVPKGGVVGLDPSPVMRSMAEARLYRHFPPERYRLEGGEVTALPFPGASFDAIFSANSVQLWEPLDRAAAEISRVAAPGARLVLGAQEIAIRGAGHGVVDLFDRVRREFGPPEWVVESAGRAGFGRFPYRYLVARRPGSASESAAGRA</sequence>
<dbReference type="GO" id="GO:0032259">
    <property type="term" value="P:methylation"/>
    <property type="evidence" value="ECO:0007669"/>
    <property type="project" value="UniProtKB-KW"/>
</dbReference>
<organism evidence="5">
    <name type="scientific">mine drainage metagenome</name>
    <dbReference type="NCBI Taxonomy" id="410659"/>
    <lineage>
        <taxon>unclassified sequences</taxon>
        <taxon>metagenomes</taxon>
        <taxon>ecological metagenomes</taxon>
    </lineage>
</organism>
<protein>
    <submittedName>
        <fullName evidence="5">Methyltransferase type 11</fullName>
        <ecNumber evidence="5">2.1.1.-</ecNumber>
    </submittedName>
</protein>
<comment type="caution">
    <text evidence="5">The sequence shown here is derived from an EMBL/GenBank/DDBJ whole genome shotgun (WGS) entry which is preliminary data.</text>
</comment>
<gene>
    <name evidence="5" type="ORF">B2A_14753</name>
</gene>
<dbReference type="EC" id="2.1.1.-" evidence="5"/>
<dbReference type="Gene3D" id="3.40.50.150">
    <property type="entry name" value="Vaccinia Virus protein VP39"/>
    <property type="match status" value="1"/>
</dbReference>
<reference evidence="5" key="1">
    <citation type="submission" date="2013-08" db="EMBL/GenBank/DDBJ databases">
        <authorList>
            <person name="Mendez C."/>
            <person name="Richter M."/>
            <person name="Ferrer M."/>
            <person name="Sanchez J."/>
        </authorList>
    </citation>
    <scope>NUCLEOTIDE SEQUENCE</scope>
</reference>
<accession>T0ZGE4</accession>
<dbReference type="SUPFAM" id="SSF53335">
    <property type="entry name" value="S-adenosyl-L-methionine-dependent methyltransferases"/>
    <property type="match status" value="1"/>
</dbReference>
<dbReference type="AlphaFoldDB" id="T0ZGE4"/>
<evidence type="ECO:0000313" key="5">
    <source>
        <dbReference type="EMBL" id="EQD28800.1"/>
    </source>
</evidence>
<keyword evidence="2 5" id="KW-0808">Transferase</keyword>
<dbReference type="PANTHER" id="PTHR43464">
    <property type="entry name" value="METHYLTRANSFERASE"/>
    <property type="match status" value="1"/>
</dbReference>
<evidence type="ECO:0000256" key="2">
    <source>
        <dbReference type="ARBA" id="ARBA00022679"/>
    </source>
</evidence>
<dbReference type="EMBL" id="AUZZ01010723">
    <property type="protein sequence ID" value="EQD28800.1"/>
    <property type="molecule type" value="Genomic_DNA"/>
</dbReference>
<keyword evidence="3" id="KW-0949">S-adenosyl-L-methionine</keyword>
<dbReference type="CDD" id="cd02440">
    <property type="entry name" value="AdoMet_MTases"/>
    <property type="match status" value="1"/>
</dbReference>
<evidence type="ECO:0000259" key="4">
    <source>
        <dbReference type="Pfam" id="PF08241"/>
    </source>
</evidence>
<proteinExistence type="predicted"/>
<evidence type="ECO:0000256" key="3">
    <source>
        <dbReference type="ARBA" id="ARBA00022691"/>
    </source>
</evidence>